<protein>
    <submittedName>
        <fullName evidence="1 3">Uncharacterized protein</fullName>
    </submittedName>
</protein>
<dbReference type="WBParaSite" id="ECPE_0001318601-mRNA-1">
    <property type="protein sequence ID" value="ECPE_0001318601-mRNA-1"/>
    <property type="gene ID" value="ECPE_0001318601"/>
</dbReference>
<sequence length="68" mass="7954">MHFAVRRPPCSFVLLSSNDAYKVKRIWFFCSEIVMANPSRRILPLRALARQFEEIMDFDQGGPSRFFG</sequence>
<proteinExistence type="predicted"/>
<reference evidence="1 2" key="2">
    <citation type="submission" date="2018-11" db="EMBL/GenBank/DDBJ databases">
        <authorList>
            <consortium name="Pathogen Informatics"/>
        </authorList>
    </citation>
    <scope>NUCLEOTIDE SEQUENCE [LARGE SCALE GENOMIC DNA]</scope>
    <source>
        <strain evidence="1 2">Egypt</strain>
    </source>
</reference>
<gene>
    <name evidence="1" type="ORF">ECPE_LOCUS13147</name>
</gene>
<dbReference type="Proteomes" id="UP000272942">
    <property type="component" value="Unassembled WGS sequence"/>
</dbReference>
<dbReference type="AlphaFoldDB" id="A0A183B1R2"/>
<keyword evidence="2" id="KW-1185">Reference proteome</keyword>
<evidence type="ECO:0000313" key="3">
    <source>
        <dbReference type="WBParaSite" id="ECPE_0001318601-mRNA-1"/>
    </source>
</evidence>
<evidence type="ECO:0000313" key="1">
    <source>
        <dbReference type="EMBL" id="VDP90419.1"/>
    </source>
</evidence>
<name>A0A183B1R2_9TREM</name>
<evidence type="ECO:0000313" key="2">
    <source>
        <dbReference type="Proteomes" id="UP000272942"/>
    </source>
</evidence>
<dbReference type="EMBL" id="UZAN01054422">
    <property type="protein sequence ID" value="VDP90419.1"/>
    <property type="molecule type" value="Genomic_DNA"/>
</dbReference>
<accession>A0A183B1R2</accession>
<organism evidence="3">
    <name type="scientific">Echinostoma caproni</name>
    <dbReference type="NCBI Taxonomy" id="27848"/>
    <lineage>
        <taxon>Eukaryota</taxon>
        <taxon>Metazoa</taxon>
        <taxon>Spiralia</taxon>
        <taxon>Lophotrochozoa</taxon>
        <taxon>Platyhelminthes</taxon>
        <taxon>Trematoda</taxon>
        <taxon>Digenea</taxon>
        <taxon>Plagiorchiida</taxon>
        <taxon>Echinostomata</taxon>
        <taxon>Echinostomatoidea</taxon>
        <taxon>Echinostomatidae</taxon>
        <taxon>Echinostoma</taxon>
    </lineage>
</organism>
<reference evidence="3" key="1">
    <citation type="submission" date="2016-06" db="UniProtKB">
        <authorList>
            <consortium name="WormBaseParasite"/>
        </authorList>
    </citation>
    <scope>IDENTIFICATION</scope>
</reference>